<dbReference type="GO" id="GO:0030976">
    <property type="term" value="F:thiamine pyrophosphate binding"/>
    <property type="evidence" value="ECO:0007669"/>
    <property type="project" value="InterPro"/>
</dbReference>
<dbReference type="SUPFAM" id="SSF52467">
    <property type="entry name" value="DHS-like NAD/FAD-binding domain"/>
    <property type="match status" value="1"/>
</dbReference>
<dbReference type="RefSeq" id="WP_077589083.1">
    <property type="nucleotide sequence ID" value="NZ_CP019640.1"/>
</dbReference>
<name>A0A1Q2KZG5_9BACL</name>
<dbReference type="AlphaFoldDB" id="A0A1Q2KZG5"/>
<dbReference type="GO" id="GO:0003824">
    <property type="term" value="F:catalytic activity"/>
    <property type="evidence" value="ECO:0007669"/>
    <property type="project" value="InterPro"/>
</dbReference>
<dbReference type="Pfam" id="PF00205">
    <property type="entry name" value="TPP_enzyme_M"/>
    <property type="match status" value="1"/>
</dbReference>
<dbReference type="CDD" id="cd02014">
    <property type="entry name" value="TPP_POX"/>
    <property type="match status" value="1"/>
</dbReference>
<dbReference type="InterPro" id="IPR000399">
    <property type="entry name" value="TPP-bd_CS"/>
</dbReference>
<keyword evidence="8" id="KW-1185">Reference proteome</keyword>
<feature type="domain" description="Thiamine pyrophosphate enzyme TPP-binding" evidence="5">
    <location>
        <begin position="379"/>
        <end position="523"/>
    </location>
</feature>
<dbReference type="Proteomes" id="UP000188184">
    <property type="component" value="Chromosome"/>
</dbReference>
<dbReference type="CDD" id="cd07039">
    <property type="entry name" value="TPP_PYR_POX"/>
    <property type="match status" value="1"/>
</dbReference>
<dbReference type="Pfam" id="PF02775">
    <property type="entry name" value="TPP_enzyme_C"/>
    <property type="match status" value="1"/>
</dbReference>
<protein>
    <submittedName>
        <fullName evidence="7">Pyruvate oxidase</fullName>
    </submittedName>
</protein>
<dbReference type="InterPro" id="IPR047211">
    <property type="entry name" value="POXB-like"/>
</dbReference>
<evidence type="ECO:0000259" key="4">
    <source>
        <dbReference type="Pfam" id="PF00205"/>
    </source>
</evidence>
<comment type="similarity">
    <text evidence="1 3">Belongs to the TPP enzyme family.</text>
</comment>
<dbReference type="PANTHER" id="PTHR42981:SF2">
    <property type="entry name" value="PYRUVATE DEHYDROGENASE [UBIQUINONE]"/>
    <property type="match status" value="1"/>
</dbReference>
<dbReference type="InterPro" id="IPR012001">
    <property type="entry name" value="Thiamin_PyroP_enz_TPP-bd_dom"/>
</dbReference>
<keyword evidence="7" id="KW-0670">Pyruvate</keyword>
<dbReference type="InterPro" id="IPR047212">
    <property type="entry name" value="TPP_POXB-like"/>
</dbReference>
<dbReference type="GO" id="GO:0000287">
    <property type="term" value="F:magnesium ion binding"/>
    <property type="evidence" value="ECO:0007669"/>
    <property type="project" value="InterPro"/>
</dbReference>
<dbReference type="InterPro" id="IPR029061">
    <property type="entry name" value="THDP-binding"/>
</dbReference>
<dbReference type="InterPro" id="IPR012000">
    <property type="entry name" value="Thiamin_PyroP_enz_cen_dom"/>
</dbReference>
<feature type="domain" description="Thiamine pyrophosphate enzyme N-terminal TPP-binding" evidence="6">
    <location>
        <begin position="5"/>
        <end position="117"/>
    </location>
</feature>
<dbReference type="Gene3D" id="3.40.50.970">
    <property type="match status" value="2"/>
</dbReference>
<dbReference type="PANTHER" id="PTHR42981">
    <property type="entry name" value="PYRUVATE DEHYDROGENASE [UBIQUINONE]"/>
    <property type="match status" value="1"/>
</dbReference>
<evidence type="ECO:0000256" key="3">
    <source>
        <dbReference type="RuleBase" id="RU362132"/>
    </source>
</evidence>
<evidence type="ECO:0000313" key="8">
    <source>
        <dbReference type="Proteomes" id="UP000188184"/>
    </source>
</evidence>
<evidence type="ECO:0000256" key="2">
    <source>
        <dbReference type="ARBA" id="ARBA00023052"/>
    </source>
</evidence>
<evidence type="ECO:0000313" key="7">
    <source>
        <dbReference type="EMBL" id="AQQ53197.1"/>
    </source>
</evidence>
<gene>
    <name evidence="7" type="ORF">B0X71_08940</name>
</gene>
<organism evidence="7 8">
    <name type="scientific">Planococcus lenghuensis</name>
    <dbReference type="NCBI Taxonomy" id="2213202"/>
    <lineage>
        <taxon>Bacteria</taxon>
        <taxon>Bacillati</taxon>
        <taxon>Bacillota</taxon>
        <taxon>Bacilli</taxon>
        <taxon>Bacillales</taxon>
        <taxon>Caryophanaceae</taxon>
        <taxon>Planococcus</taxon>
    </lineage>
</organism>
<evidence type="ECO:0000259" key="5">
    <source>
        <dbReference type="Pfam" id="PF02775"/>
    </source>
</evidence>
<dbReference type="KEGG" id="pmar:B0X71_08940"/>
<feature type="domain" description="Thiamine pyrophosphate enzyme central" evidence="4">
    <location>
        <begin position="196"/>
        <end position="318"/>
    </location>
</feature>
<accession>A0A1Q2KZG5</accession>
<dbReference type="Gene3D" id="3.40.50.1220">
    <property type="entry name" value="TPP-binding domain"/>
    <property type="match status" value="1"/>
</dbReference>
<dbReference type="InterPro" id="IPR047210">
    <property type="entry name" value="TPP_PYR_POXB-like"/>
</dbReference>
<sequence length="534" mass="58447">MSEQKAGQYVIDLLKEWKVNRIYGMPGDSINEFFEVLRQEEAIQFIQIRHEETGALAASAYSKLTGEIGVCLSIAGPGAVHLQNGLYDAKKDKTPVLALVGQISSTLVGTDNFQELKLESLFEEVAVYNRRAESAEQLPDLLNQAIRTAYAEKGPAVLIVPDDLFTTKIKRQKTLTSSAYSRPRIRAAKEDLAAGLELLQKAKNPVILAGKGAKGAKAEVLAFAEKINAPIIVSLPAKGMIPDEHPQNMGQLGQLGTKQSYEAMQETDLLILAGTAFPYRDYLPPNAPAIQIDIDPRVIGKYYPATVGIAAELGPTLAWLTEEANEKEDTFLKKYIGKRNDWHRQLQDEMAEETEHLQPQQVIAEVQRILEPNAIISLDVGSVTIWSAHYLQLSSQQLVLSAWLATMGSGLPGALAAKLAYPDKQVIALAGDGGFSMGMQDFVTAVKYDLPMIIVIFNNQKIQLIEEEQKSIGNTPTNIHLANIDFAAFATACGGQGYTAKTRAELREALAKAKESKKPMVIDAYVEDVSPPMR</sequence>
<dbReference type="SUPFAM" id="SSF52518">
    <property type="entry name" value="Thiamin diphosphate-binding fold (THDP-binding)"/>
    <property type="match status" value="2"/>
</dbReference>
<evidence type="ECO:0000259" key="6">
    <source>
        <dbReference type="Pfam" id="PF02776"/>
    </source>
</evidence>
<dbReference type="OrthoDB" id="4494979at2"/>
<dbReference type="EMBL" id="CP019640">
    <property type="protein sequence ID" value="AQQ53197.1"/>
    <property type="molecule type" value="Genomic_DNA"/>
</dbReference>
<proteinExistence type="inferred from homology"/>
<evidence type="ECO:0000256" key="1">
    <source>
        <dbReference type="ARBA" id="ARBA00007812"/>
    </source>
</evidence>
<dbReference type="NCBIfam" id="NF006377">
    <property type="entry name" value="PRK08611.1"/>
    <property type="match status" value="1"/>
</dbReference>
<keyword evidence="2 3" id="KW-0786">Thiamine pyrophosphate</keyword>
<dbReference type="InterPro" id="IPR011766">
    <property type="entry name" value="TPP_enzyme_TPP-bd"/>
</dbReference>
<dbReference type="PROSITE" id="PS00187">
    <property type="entry name" value="TPP_ENZYMES"/>
    <property type="match status" value="1"/>
</dbReference>
<dbReference type="InterPro" id="IPR029035">
    <property type="entry name" value="DHS-like_NAD/FAD-binding_dom"/>
</dbReference>
<reference evidence="7 8" key="1">
    <citation type="submission" date="2017-02" db="EMBL/GenBank/DDBJ databases">
        <title>The complete genomic sequence of a novel cold adapted crude oil-degrading bacterium Planococcus qaidamina Y42.</title>
        <authorList>
            <person name="Yang R."/>
        </authorList>
    </citation>
    <scope>NUCLEOTIDE SEQUENCE [LARGE SCALE GENOMIC DNA]</scope>
    <source>
        <strain evidence="7 8">Y42</strain>
    </source>
</reference>
<dbReference type="Pfam" id="PF02776">
    <property type="entry name" value="TPP_enzyme_N"/>
    <property type="match status" value="1"/>
</dbReference>